<evidence type="ECO:0000313" key="15">
    <source>
        <dbReference type="RefSeq" id="XP_028967227.1"/>
    </source>
</evidence>
<evidence type="ECO:0000313" key="14">
    <source>
        <dbReference type="Proteomes" id="UP000694867"/>
    </source>
</evidence>
<dbReference type="Proteomes" id="UP000694867">
    <property type="component" value="Unplaced"/>
</dbReference>
<evidence type="ECO:0000256" key="1">
    <source>
        <dbReference type="ARBA" id="ARBA00004189"/>
    </source>
</evidence>
<evidence type="ECO:0000256" key="6">
    <source>
        <dbReference type="ARBA" id="ARBA00022989"/>
    </source>
</evidence>
<evidence type="ECO:0000256" key="10">
    <source>
        <dbReference type="ARBA" id="ARBA00023180"/>
    </source>
</evidence>
<name>A0AAJ7SGA4_9ACAR</name>
<keyword evidence="6 13" id="KW-1133">Transmembrane helix</keyword>
<dbReference type="PANTHER" id="PTHR11923">
    <property type="entry name" value="SCAVENGER RECEPTOR CLASS B TYPE-1 SR-B1"/>
    <property type="match status" value="1"/>
</dbReference>
<keyword evidence="14" id="KW-1185">Reference proteome</keyword>
<evidence type="ECO:0000256" key="2">
    <source>
        <dbReference type="ARBA" id="ARBA00004651"/>
    </source>
</evidence>
<evidence type="ECO:0000256" key="8">
    <source>
        <dbReference type="ARBA" id="ARBA00023157"/>
    </source>
</evidence>
<dbReference type="RefSeq" id="XP_028967227.1">
    <property type="nucleotide sequence ID" value="XM_029111394.1"/>
</dbReference>
<comment type="similarity">
    <text evidence="3">Belongs to the CD36 family.</text>
</comment>
<accession>A0AAJ7SGA4</accession>
<evidence type="ECO:0000256" key="12">
    <source>
        <dbReference type="ARBA" id="ARBA00042244"/>
    </source>
</evidence>
<dbReference type="GO" id="GO:0005737">
    <property type="term" value="C:cytoplasm"/>
    <property type="evidence" value="ECO:0007669"/>
    <property type="project" value="TreeGrafter"/>
</dbReference>
<evidence type="ECO:0000256" key="4">
    <source>
        <dbReference type="ARBA" id="ARBA00022475"/>
    </source>
</evidence>
<comment type="subcellular location">
    <subcellularLocation>
        <location evidence="2">Cell membrane</location>
        <topology evidence="2">Multi-pass membrane protein</topology>
    </subcellularLocation>
    <subcellularLocation>
        <location evidence="1">Membrane</location>
        <location evidence="1">Caveola</location>
        <topology evidence="1">Multi-pass membrane protein</topology>
    </subcellularLocation>
</comment>
<dbReference type="Pfam" id="PF01130">
    <property type="entry name" value="CD36"/>
    <property type="match status" value="1"/>
</dbReference>
<dbReference type="KEGG" id="goe:100907226"/>
<feature type="transmembrane region" description="Helical" evidence="13">
    <location>
        <begin position="409"/>
        <end position="430"/>
    </location>
</feature>
<dbReference type="GO" id="GO:0005901">
    <property type="term" value="C:caveola"/>
    <property type="evidence" value="ECO:0007669"/>
    <property type="project" value="UniProtKB-SubCell"/>
</dbReference>
<protein>
    <recommendedName>
        <fullName evidence="11">Scavenger receptor class B member 1</fullName>
    </recommendedName>
    <alternativeName>
        <fullName evidence="12">SR-BI</fullName>
    </alternativeName>
</protein>
<evidence type="ECO:0000256" key="11">
    <source>
        <dbReference type="ARBA" id="ARBA00040821"/>
    </source>
</evidence>
<evidence type="ECO:0000256" key="5">
    <source>
        <dbReference type="ARBA" id="ARBA00022692"/>
    </source>
</evidence>
<reference evidence="15" key="1">
    <citation type="submission" date="2025-08" db="UniProtKB">
        <authorList>
            <consortium name="RefSeq"/>
        </authorList>
    </citation>
    <scope>IDENTIFICATION</scope>
</reference>
<dbReference type="PANTHER" id="PTHR11923:SF110">
    <property type="entry name" value="SCAVENGER RECEPTOR CLASS B MEMBER 1"/>
    <property type="match status" value="1"/>
</dbReference>
<keyword evidence="9" id="KW-0675">Receptor</keyword>
<dbReference type="PRINTS" id="PR01609">
    <property type="entry name" value="CD36FAMILY"/>
</dbReference>
<keyword evidence="4" id="KW-1003">Cell membrane</keyword>
<evidence type="ECO:0000256" key="7">
    <source>
        <dbReference type="ARBA" id="ARBA00023136"/>
    </source>
</evidence>
<evidence type="ECO:0000256" key="9">
    <source>
        <dbReference type="ARBA" id="ARBA00023170"/>
    </source>
</evidence>
<dbReference type="AlphaFoldDB" id="A0AAJ7SGA4"/>
<dbReference type="GO" id="GO:0005044">
    <property type="term" value="F:scavenger receptor activity"/>
    <property type="evidence" value="ECO:0007669"/>
    <property type="project" value="TreeGrafter"/>
</dbReference>
<keyword evidence="7 13" id="KW-0472">Membrane</keyword>
<proteinExistence type="inferred from homology"/>
<dbReference type="InterPro" id="IPR002159">
    <property type="entry name" value="CD36_fam"/>
</dbReference>
<keyword evidence="5 13" id="KW-0812">Transmembrane</keyword>
<evidence type="ECO:0000256" key="3">
    <source>
        <dbReference type="ARBA" id="ARBA00010532"/>
    </source>
</evidence>
<evidence type="ECO:0000256" key="13">
    <source>
        <dbReference type="SAM" id="Phobius"/>
    </source>
</evidence>
<keyword evidence="8" id="KW-1015">Disulfide bond</keyword>
<sequence length="431" mass="48792">MTSDSRGFAWWKDASESFDTRVGWYLFNLTNADDFRLGEKPVLEEIGPFWYRVNITKKNVVFHGNGTTSFEEHRVFFFDSANSVYDQDTNITIVNVPLMAALNKGEKMSGFARMALGLALGNMEDAERPVETYTVRELTYGGRPNTLIALAHLTESIETSVSDEQDKSNRFGFAVDQNDTNPGIFNMYTGETSIKDLNRIHSVNGEHIRRIWQEPKCNVVDGTFGTLKPPMDESGSTRIYVPDMCRTITTRYQRDVAWHDIRLRRFNLTIDNFQSSEDNPENFCYDREFRQPSGIAELAPCKKGAPLFISLPHFLQADPLFESRVTGMKPNASKHEFIIDHEPTTGMTVRVRGRIQASIFIMPSDLIEAAENLPKVVLPLFWQEMYVEGGPTIVEFLSMIDDYLNVATLVIKVLAVLSFAMAMIGIAFLVG</sequence>
<organism evidence="14 15">
    <name type="scientific">Galendromus occidentalis</name>
    <name type="common">western predatory mite</name>
    <dbReference type="NCBI Taxonomy" id="34638"/>
    <lineage>
        <taxon>Eukaryota</taxon>
        <taxon>Metazoa</taxon>
        <taxon>Ecdysozoa</taxon>
        <taxon>Arthropoda</taxon>
        <taxon>Chelicerata</taxon>
        <taxon>Arachnida</taxon>
        <taxon>Acari</taxon>
        <taxon>Parasitiformes</taxon>
        <taxon>Mesostigmata</taxon>
        <taxon>Gamasina</taxon>
        <taxon>Phytoseioidea</taxon>
        <taxon>Phytoseiidae</taxon>
        <taxon>Typhlodrominae</taxon>
        <taxon>Galendromus</taxon>
    </lineage>
</organism>
<dbReference type="GeneID" id="100907226"/>
<keyword evidence="10" id="KW-0325">Glycoprotein</keyword>
<gene>
    <name evidence="15" type="primary">LOC100907226</name>
</gene>